<dbReference type="EMBL" id="JASPKY010000569">
    <property type="protein sequence ID" value="KAK9692726.1"/>
    <property type="molecule type" value="Genomic_DNA"/>
</dbReference>
<feature type="region of interest" description="Disordered" evidence="1">
    <location>
        <begin position="1"/>
        <end position="29"/>
    </location>
</feature>
<evidence type="ECO:0000313" key="3">
    <source>
        <dbReference type="Proteomes" id="UP001458880"/>
    </source>
</evidence>
<sequence>MELGSSMVRKSPQTQQFQFRSTGRPNWKPEELHCQEREQVETNSFSKEGNDYEYCDGNEAASSDMQTAYTIHRVSEEDYVNFQLSASEKN</sequence>
<dbReference type="Proteomes" id="UP001458880">
    <property type="component" value="Unassembled WGS sequence"/>
</dbReference>
<protein>
    <submittedName>
        <fullName evidence="2">Uncharacterized protein</fullName>
    </submittedName>
</protein>
<dbReference type="AlphaFoldDB" id="A0AAW1IT42"/>
<evidence type="ECO:0000256" key="1">
    <source>
        <dbReference type="SAM" id="MobiDB-lite"/>
    </source>
</evidence>
<feature type="compositionally biased region" description="Polar residues" evidence="1">
    <location>
        <begin position="11"/>
        <end position="24"/>
    </location>
</feature>
<comment type="caution">
    <text evidence="2">The sequence shown here is derived from an EMBL/GenBank/DDBJ whole genome shotgun (WGS) entry which is preliminary data.</text>
</comment>
<gene>
    <name evidence="2" type="ORF">QE152_g34960</name>
</gene>
<name>A0AAW1IT42_POPJA</name>
<organism evidence="2 3">
    <name type="scientific">Popillia japonica</name>
    <name type="common">Japanese beetle</name>
    <dbReference type="NCBI Taxonomy" id="7064"/>
    <lineage>
        <taxon>Eukaryota</taxon>
        <taxon>Metazoa</taxon>
        <taxon>Ecdysozoa</taxon>
        <taxon>Arthropoda</taxon>
        <taxon>Hexapoda</taxon>
        <taxon>Insecta</taxon>
        <taxon>Pterygota</taxon>
        <taxon>Neoptera</taxon>
        <taxon>Endopterygota</taxon>
        <taxon>Coleoptera</taxon>
        <taxon>Polyphaga</taxon>
        <taxon>Scarabaeiformia</taxon>
        <taxon>Scarabaeidae</taxon>
        <taxon>Rutelinae</taxon>
        <taxon>Popillia</taxon>
    </lineage>
</organism>
<proteinExistence type="predicted"/>
<keyword evidence="3" id="KW-1185">Reference proteome</keyword>
<evidence type="ECO:0000313" key="2">
    <source>
        <dbReference type="EMBL" id="KAK9692726.1"/>
    </source>
</evidence>
<accession>A0AAW1IT42</accession>
<reference evidence="2 3" key="1">
    <citation type="journal article" date="2024" name="BMC Genomics">
        <title>De novo assembly and annotation of Popillia japonica's genome with initial clues to its potential as an invasive pest.</title>
        <authorList>
            <person name="Cucini C."/>
            <person name="Boschi S."/>
            <person name="Funari R."/>
            <person name="Cardaioli E."/>
            <person name="Iannotti N."/>
            <person name="Marturano G."/>
            <person name="Paoli F."/>
            <person name="Bruttini M."/>
            <person name="Carapelli A."/>
            <person name="Frati F."/>
            <person name="Nardi F."/>
        </authorList>
    </citation>
    <scope>NUCLEOTIDE SEQUENCE [LARGE SCALE GENOMIC DNA]</scope>
    <source>
        <strain evidence="2">DMR45628</strain>
    </source>
</reference>